<dbReference type="Gene3D" id="3.30.420.10">
    <property type="entry name" value="Ribonuclease H-like superfamily/Ribonuclease H"/>
    <property type="match status" value="1"/>
</dbReference>
<dbReference type="Proteomes" id="UP000677228">
    <property type="component" value="Unassembled WGS sequence"/>
</dbReference>
<dbReference type="EMBL" id="CAJOBC010120831">
    <property type="protein sequence ID" value="CAF4573477.1"/>
    <property type="molecule type" value="Genomic_DNA"/>
</dbReference>
<feature type="non-terminal residue" evidence="2">
    <location>
        <position position="1"/>
    </location>
</feature>
<evidence type="ECO:0000313" key="4">
    <source>
        <dbReference type="EMBL" id="CAF4573477.1"/>
    </source>
</evidence>
<dbReference type="Proteomes" id="UP000682733">
    <property type="component" value="Unassembled WGS sequence"/>
</dbReference>
<sequence>VVHAYNTGQPASIGHSPFQLMFGREPTLPVPQKQPALTLAEPNDYWFRMMRALTVYHQAARQNIKIQQQLAKARFDRN</sequence>
<protein>
    <submittedName>
        <fullName evidence="2">Uncharacterized protein</fullName>
    </submittedName>
</protein>
<dbReference type="EMBL" id="CAJOBA010048676">
    <property type="protein sequence ID" value="CAF4215101.1"/>
    <property type="molecule type" value="Genomic_DNA"/>
</dbReference>
<dbReference type="EMBL" id="CAJNOK010026935">
    <property type="protein sequence ID" value="CAF1411198.1"/>
    <property type="molecule type" value="Genomic_DNA"/>
</dbReference>
<proteinExistence type="predicted"/>
<comment type="caution">
    <text evidence="2">The sequence shown here is derived from an EMBL/GenBank/DDBJ whole genome shotgun (WGS) entry which is preliminary data.</text>
</comment>
<dbReference type="OrthoDB" id="8051507at2759"/>
<accession>A0A816EDY1</accession>
<reference evidence="2" key="1">
    <citation type="submission" date="2021-02" db="EMBL/GenBank/DDBJ databases">
        <authorList>
            <person name="Nowell W R."/>
        </authorList>
    </citation>
    <scope>NUCLEOTIDE SEQUENCE</scope>
</reference>
<keyword evidence="5" id="KW-1185">Reference proteome</keyword>
<dbReference type="GO" id="GO:0003676">
    <property type="term" value="F:nucleic acid binding"/>
    <property type="evidence" value="ECO:0007669"/>
    <property type="project" value="InterPro"/>
</dbReference>
<name>A0A816EDY1_9BILA</name>
<dbReference type="InterPro" id="IPR036397">
    <property type="entry name" value="RNaseH_sf"/>
</dbReference>
<gene>
    <name evidence="2" type="ORF">GPM918_LOCUS45397</name>
    <name evidence="1" type="ORF">OVA965_LOCUS33373</name>
    <name evidence="4" type="ORF">SRO942_LOCUS47863</name>
    <name evidence="3" type="ORF">TMI583_LOCUS34259</name>
</gene>
<evidence type="ECO:0000313" key="2">
    <source>
        <dbReference type="EMBL" id="CAF1649025.1"/>
    </source>
</evidence>
<evidence type="ECO:0000313" key="1">
    <source>
        <dbReference type="EMBL" id="CAF1411198.1"/>
    </source>
</evidence>
<dbReference type="AlphaFoldDB" id="A0A816EDY1"/>
<evidence type="ECO:0000313" key="3">
    <source>
        <dbReference type="EMBL" id="CAF4215101.1"/>
    </source>
</evidence>
<organism evidence="2 5">
    <name type="scientific">Didymodactylos carnosus</name>
    <dbReference type="NCBI Taxonomy" id="1234261"/>
    <lineage>
        <taxon>Eukaryota</taxon>
        <taxon>Metazoa</taxon>
        <taxon>Spiralia</taxon>
        <taxon>Gnathifera</taxon>
        <taxon>Rotifera</taxon>
        <taxon>Eurotatoria</taxon>
        <taxon>Bdelloidea</taxon>
        <taxon>Philodinida</taxon>
        <taxon>Philodinidae</taxon>
        <taxon>Didymodactylos</taxon>
    </lineage>
</organism>
<dbReference type="Proteomes" id="UP000663829">
    <property type="component" value="Unassembled WGS sequence"/>
</dbReference>
<evidence type="ECO:0000313" key="5">
    <source>
        <dbReference type="Proteomes" id="UP000663829"/>
    </source>
</evidence>
<dbReference type="EMBL" id="CAJNOQ010050578">
    <property type="protein sequence ID" value="CAF1649025.1"/>
    <property type="molecule type" value="Genomic_DNA"/>
</dbReference>
<dbReference type="Proteomes" id="UP000681722">
    <property type="component" value="Unassembled WGS sequence"/>
</dbReference>